<organism evidence="3">
    <name type="scientific">Zea mays</name>
    <name type="common">Maize</name>
    <dbReference type="NCBI Taxonomy" id="4577"/>
    <lineage>
        <taxon>Eukaryota</taxon>
        <taxon>Viridiplantae</taxon>
        <taxon>Streptophyta</taxon>
        <taxon>Embryophyta</taxon>
        <taxon>Tracheophyta</taxon>
        <taxon>Spermatophyta</taxon>
        <taxon>Magnoliopsida</taxon>
        <taxon>Liliopsida</taxon>
        <taxon>Poales</taxon>
        <taxon>Poaceae</taxon>
        <taxon>PACMAD clade</taxon>
        <taxon>Panicoideae</taxon>
        <taxon>Andropogonodae</taxon>
        <taxon>Andropogoneae</taxon>
        <taxon>Tripsacinae</taxon>
        <taxon>Zea</taxon>
    </lineage>
</organism>
<dbReference type="ExpressionAtlas" id="A0A1D6J1L4">
    <property type="expression patterns" value="baseline and differential"/>
</dbReference>
<evidence type="ECO:0000313" key="3">
    <source>
        <dbReference type="EMBL" id="AQK41940.1"/>
    </source>
</evidence>
<evidence type="ECO:0000256" key="2">
    <source>
        <dbReference type="ARBA" id="ARBA00022840"/>
    </source>
</evidence>
<proteinExistence type="predicted"/>
<dbReference type="GO" id="GO:0140662">
    <property type="term" value="F:ATP-dependent protein folding chaperone"/>
    <property type="evidence" value="ECO:0007669"/>
    <property type="project" value="InterPro"/>
</dbReference>
<protein>
    <submittedName>
        <fullName evidence="3">Heat shock 70 kDa protein mitochondrial</fullName>
    </submittedName>
</protein>
<dbReference type="Pfam" id="PF00012">
    <property type="entry name" value="HSP70"/>
    <property type="match status" value="1"/>
</dbReference>
<dbReference type="Gene3D" id="2.60.34.10">
    <property type="entry name" value="Substrate Binding Domain Of DNAk, Chain A, domain 1"/>
    <property type="match status" value="1"/>
</dbReference>
<dbReference type="PANTHER" id="PTHR19375">
    <property type="entry name" value="HEAT SHOCK PROTEIN 70KDA"/>
    <property type="match status" value="1"/>
</dbReference>
<accession>A0A1D6J1L4</accession>
<dbReference type="InterPro" id="IPR013126">
    <property type="entry name" value="Hsp_70_fam"/>
</dbReference>
<keyword evidence="1" id="KW-0547">Nucleotide-binding</keyword>
<gene>
    <name evidence="3" type="ORF">ZEAMMB73_Zm00001d024739</name>
</gene>
<dbReference type="STRING" id="4577.A0A1D6J1L4"/>
<dbReference type="InParanoid" id="A0A1D6J1L4"/>
<name>A0A1D6J1L4_MAIZE</name>
<keyword evidence="3" id="KW-0346">Stress response</keyword>
<dbReference type="GO" id="GO:0005524">
    <property type="term" value="F:ATP binding"/>
    <property type="evidence" value="ECO:0007669"/>
    <property type="project" value="UniProtKB-KW"/>
</dbReference>
<sequence>MLGGSCPGSPTSRLLPITLGQVFQRIDVVSRDFDNIVELELGAPNGLKNNQGGATVCLTLPPSLSVFHFVSEVFSTDAGNQTQVGICVLQSEHEMATYNKCLGEIDLMGIPPAPRGLPRIEVTFDIDANGIVTVSAKDKATRKDRNITIRSSSGLSEADI</sequence>
<evidence type="ECO:0000256" key="1">
    <source>
        <dbReference type="ARBA" id="ARBA00022741"/>
    </source>
</evidence>
<reference evidence="3" key="1">
    <citation type="submission" date="2015-12" db="EMBL/GenBank/DDBJ databases">
        <title>Update maize B73 reference genome by single molecule sequencing technologies.</title>
        <authorList>
            <consortium name="Maize Genome Sequencing Project"/>
            <person name="Ware D."/>
        </authorList>
    </citation>
    <scope>NUCLEOTIDE SEQUENCE</scope>
    <source>
        <tissue evidence="3">Seedling</tissue>
    </source>
</reference>
<dbReference type="InterPro" id="IPR029047">
    <property type="entry name" value="HSP70_peptide-bd_sf"/>
</dbReference>
<dbReference type="SUPFAM" id="SSF100920">
    <property type="entry name" value="Heat shock protein 70kD (HSP70), peptide-binding domain"/>
    <property type="match status" value="1"/>
</dbReference>
<keyword evidence="2" id="KW-0067">ATP-binding</keyword>
<dbReference type="EMBL" id="CM000786">
    <property type="protein sequence ID" value="AQK41940.1"/>
    <property type="molecule type" value="Genomic_DNA"/>
</dbReference>
<dbReference type="AlphaFoldDB" id="A0A1D6J1L4"/>
<dbReference type="SMR" id="A0A1D6J1L4"/>